<comment type="cofactor">
    <cofactor evidence="1">
        <name>Mg(2+)</name>
        <dbReference type="ChEBI" id="CHEBI:18420"/>
    </cofactor>
</comment>
<dbReference type="EC" id="3.1.3.3" evidence="4"/>
<dbReference type="GO" id="GO:0005737">
    <property type="term" value="C:cytoplasm"/>
    <property type="evidence" value="ECO:0007669"/>
    <property type="project" value="TreeGrafter"/>
</dbReference>
<dbReference type="STRING" id="933944.AN215_26160"/>
<comment type="pathway">
    <text evidence="2">Amino-acid biosynthesis; L-serine biosynthesis; L-serine from 3-phospho-D-glycerate: step 3/3.</text>
</comment>
<evidence type="ECO:0000313" key="14">
    <source>
        <dbReference type="EMBL" id="OEU85875.1"/>
    </source>
</evidence>
<dbReference type="PATRIC" id="fig|933944.5.peg.4080"/>
<keyword evidence="6" id="KW-0479">Metal-binding</keyword>
<comment type="caution">
    <text evidence="14">The sequence shown here is derived from an EMBL/GenBank/DDBJ whole genome shotgun (WGS) entry which is preliminary data.</text>
</comment>
<feature type="compositionally biased region" description="Low complexity" evidence="12">
    <location>
        <begin position="30"/>
        <end position="48"/>
    </location>
</feature>
<accession>A0A1E7JHB7</accession>
<dbReference type="Proteomes" id="UP000176087">
    <property type="component" value="Unassembled WGS sequence"/>
</dbReference>
<reference evidence="14 15" key="1">
    <citation type="journal article" date="2016" name="Front. Microbiol.">
        <title>Comparative Genomics Analysis of Streptomyces Species Reveals Their Adaptation to the Marine Environment and Their Diversity at the Genomic Level.</title>
        <authorList>
            <person name="Tian X."/>
            <person name="Zhang Z."/>
            <person name="Yang T."/>
            <person name="Chen M."/>
            <person name="Li J."/>
            <person name="Chen F."/>
            <person name="Yang J."/>
            <person name="Li W."/>
            <person name="Zhang B."/>
            <person name="Zhang Z."/>
            <person name="Wu J."/>
            <person name="Zhang C."/>
            <person name="Long L."/>
            <person name="Xiao J."/>
        </authorList>
    </citation>
    <scope>NUCLEOTIDE SEQUENCE [LARGE SCALE GENOMIC DNA]</scope>
    <source>
        <strain evidence="14 15">SCSIO 10390</strain>
    </source>
</reference>
<dbReference type="PANTHER" id="PTHR43344">
    <property type="entry name" value="PHOSPHOSERINE PHOSPHATASE"/>
    <property type="match status" value="1"/>
</dbReference>
<dbReference type="InterPro" id="IPR050582">
    <property type="entry name" value="HAD-like_SerB"/>
</dbReference>
<comment type="similarity">
    <text evidence="3">Belongs to the HAD-like hydrolase superfamily. SerB family.</text>
</comment>
<proteinExistence type="inferred from homology"/>
<evidence type="ECO:0000256" key="3">
    <source>
        <dbReference type="ARBA" id="ARBA00009184"/>
    </source>
</evidence>
<dbReference type="PANTHER" id="PTHR43344:SF2">
    <property type="entry name" value="PHOSPHOSERINE PHOSPHATASE"/>
    <property type="match status" value="1"/>
</dbReference>
<evidence type="ECO:0000256" key="10">
    <source>
        <dbReference type="ARBA" id="ARBA00048138"/>
    </source>
</evidence>
<keyword evidence="7" id="KW-0378">Hydrolase</keyword>
<gene>
    <name evidence="14" type="ORF">AN215_26160</name>
</gene>
<evidence type="ECO:0000256" key="6">
    <source>
        <dbReference type="ARBA" id="ARBA00022723"/>
    </source>
</evidence>
<name>A0A1E7JHB7_9ACTN</name>
<evidence type="ECO:0000256" key="9">
    <source>
        <dbReference type="ARBA" id="ARBA00023299"/>
    </source>
</evidence>
<keyword evidence="9" id="KW-0718">Serine biosynthesis</keyword>
<keyword evidence="8" id="KW-0460">Magnesium</keyword>
<dbReference type="InterPro" id="IPR036412">
    <property type="entry name" value="HAD-like_sf"/>
</dbReference>
<keyword evidence="15" id="KW-1185">Reference proteome</keyword>
<dbReference type="Gene3D" id="3.40.50.1000">
    <property type="entry name" value="HAD superfamily/HAD-like"/>
    <property type="match status" value="2"/>
</dbReference>
<evidence type="ECO:0000256" key="5">
    <source>
        <dbReference type="ARBA" id="ARBA00022605"/>
    </source>
</evidence>
<evidence type="ECO:0000256" key="13">
    <source>
        <dbReference type="SAM" id="SignalP"/>
    </source>
</evidence>
<dbReference type="GO" id="GO:0006564">
    <property type="term" value="P:L-serine biosynthetic process"/>
    <property type="evidence" value="ECO:0007669"/>
    <property type="project" value="UniProtKB-KW"/>
</dbReference>
<dbReference type="GO" id="GO:0036424">
    <property type="term" value="F:L-phosphoserine phosphatase activity"/>
    <property type="evidence" value="ECO:0007669"/>
    <property type="project" value="TreeGrafter"/>
</dbReference>
<keyword evidence="13" id="KW-0732">Signal</keyword>
<evidence type="ECO:0000256" key="12">
    <source>
        <dbReference type="SAM" id="MobiDB-lite"/>
    </source>
</evidence>
<feature type="signal peptide" evidence="13">
    <location>
        <begin position="1"/>
        <end position="27"/>
    </location>
</feature>
<dbReference type="AlphaFoldDB" id="A0A1E7JHB7"/>
<comment type="catalytic activity">
    <reaction evidence="11">
        <text>O-phospho-D-serine + H2O = D-serine + phosphate</text>
        <dbReference type="Rhea" id="RHEA:24873"/>
        <dbReference type="ChEBI" id="CHEBI:15377"/>
        <dbReference type="ChEBI" id="CHEBI:35247"/>
        <dbReference type="ChEBI" id="CHEBI:43474"/>
        <dbReference type="ChEBI" id="CHEBI:58680"/>
        <dbReference type="EC" id="3.1.3.3"/>
    </reaction>
</comment>
<evidence type="ECO:0000256" key="1">
    <source>
        <dbReference type="ARBA" id="ARBA00001946"/>
    </source>
</evidence>
<feature type="region of interest" description="Disordered" evidence="12">
    <location>
        <begin position="30"/>
        <end position="54"/>
    </location>
</feature>
<evidence type="ECO:0000313" key="15">
    <source>
        <dbReference type="Proteomes" id="UP000176087"/>
    </source>
</evidence>
<evidence type="ECO:0000256" key="2">
    <source>
        <dbReference type="ARBA" id="ARBA00005135"/>
    </source>
</evidence>
<sequence length="446" mass="48285">MRNRSAPAALSLAAAALLAAVPVPAAAATASAPESAEASESASALDAASSRRDGCPQLSKRLKWHGHNRAGLQRTIDERGLCGDHGRGGHRARPVAAFDWDNTVTKNDTTDVTLAWALKHDKILQPRSWRDTSRWLSPAAGRALTEACGRSVPVGRPLPTSTDTGCTDEIFEIRTEAQTMDGHPAFGGEWNHRRTVPEYAWVAQLFAGHTPDQVKAYAEAGRKQSLAAPVGSETKVGTHTVPAYVRYYPQQKDLISTLKRAGFDVYIVSAGVEYAAEAWSKGVGIDAEHTIAIRSVLRDGRITTATEGCGGEPASRGGTIPYIDGKRCWINQDIYGIEGRAAWERQDRGHRIALGAGDADTDVTFVRDATSAHLVLNRNKDEVMCRAYDDEDGRWLVNPMFIEPLPQKPEPYPCATAAYIEENGALSAVRRYDGGVVPDQRDSVFG</sequence>
<evidence type="ECO:0000256" key="8">
    <source>
        <dbReference type="ARBA" id="ARBA00022842"/>
    </source>
</evidence>
<dbReference type="OrthoDB" id="1633110at2"/>
<keyword evidence="5" id="KW-0028">Amino-acid biosynthesis</keyword>
<evidence type="ECO:0000256" key="11">
    <source>
        <dbReference type="ARBA" id="ARBA00048523"/>
    </source>
</evidence>
<evidence type="ECO:0000256" key="7">
    <source>
        <dbReference type="ARBA" id="ARBA00022801"/>
    </source>
</evidence>
<feature type="chain" id="PRO_5009195623" description="phosphoserine phosphatase" evidence="13">
    <location>
        <begin position="28"/>
        <end position="446"/>
    </location>
</feature>
<dbReference type="SUPFAM" id="SSF56784">
    <property type="entry name" value="HAD-like"/>
    <property type="match status" value="1"/>
</dbReference>
<evidence type="ECO:0000256" key="4">
    <source>
        <dbReference type="ARBA" id="ARBA00012640"/>
    </source>
</evidence>
<organism evidence="14 15">
    <name type="scientific">Streptomyces abyssalis</name>
    <dbReference type="NCBI Taxonomy" id="933944"/>
    <lineage>
        <taxon>Bacteria</taxon>
        <taxon>Bacillati</taxon>
        <taxon>Actinomycetota</taxon>
        <taxon>Actinomycetes</taxon>
        <taxon>Kitasatosporales</taxon>
        <taxon>Streptomycetaceae</taxon>
        <taxon>Streptomyces</taxon>
    </lineage>
</organism>
<dbReference type="RefSeq" id="WP_070010724.1">
    <property type="nucleotide sequence ID" value="NZ_LJGS01000039.1"/>
</dbReference>
<dbReference type="GO" id="GO:0000287">
    <property type="term" value="F:magnesium ion binding"/>
    <property type="evidence" value="ECO:0007669"/>
    <property type="project" value="TreeGrafter"/>
</dbReference>
<protein>
    <recommendedName>
        <fullName evidence="4">phosphoserine phosphatase</fullName>
        <ecNumber evidence="4">3.1.3.3</ecNumber>
    </recommendedName>
</protein>
<dbReference type="InterPro" id="IPR023214">
    <property type="entry name" value="HAD_sf"/>
</dbReference>
<dbReference type="EMBL" id="LJGT01000041">
    <property type="protein sequence ID" value="OEU85875.1"/>
    <property type="molecule type" value="Genomic_DNA"/>
</dbReference>
<comment type="catalytic activity">
    <reaction evidence="10">
        <text>O-phospho-L-serine + H2O = L-serine + phosphate</text>
        <dbReference type="Rhea" id="RHEA:21208"/>
        <dbReference type="ChEBI" id="CHEBI:15377"/>
        <dbReference type="ChEBI" id="CHEBI:33384"/>
        <dbReference type="ChEBI" id="CHEBI:43474"/>
        <dbReference type="ChEBI" id="CHEBI:57524"/>
        <dbReference type="EC" id="3.1.3.3"/>
    </reaction>
</comment>